<dbReference type="InterPro" id="IPR000048">
    <property type="entry name" value="IQ_motif_EF-hand-BS"/>
</dbReference>
<dbReference type="AlphaFoldDB" id="A0A1R2CZR1"/>
<evidence type="ECO:0000256" key="1">
    <source>
        <dbReference type="SAM" id="Coils"/>
    </source>
</evidence>
<dbReference type="Pfam" id="PF00612">
    <property type="entry name" value="IQ"/>
    <property type="match status" value="1"/>
</dbReference>
<dbReference type="PROSITE" id="PS50096">
    <property type="entry name" value="IQ"/>
    <property type="match status" value="1"/>
</dbReference>
<comment type="caution">
    <text evidence="2">The sequence shown here is derived from an EMBL/GenBank/DDBJ whole genome shotgun (WGS) entry which is preliminary data.</text>
</comment>
<dbReference type="EMBL" id="MPUH01000025">
    <property type="protein sequence ID" value="OMJ94498.1"/>
    <property type="molecule type" value="Genomic_DNA"/>
</dbReference>
<evidence type="ECO:0000313" key="3">
    <source>
        <dbReference type="Proteomes" id="UP000187209"/>
    </source>
</evidence>
<protein>
    <submittedName>
        <fullName evidence="2">Uncharacterized protein</fullName>
    </submittedName>
</protein>
<keyword evidence="1" id="KW-0175">Coiled coil</keyword>
<dbReference type="SMART" id="SM00015">
    <property type="entry name" value="IQ"/>
    <property type="match status" value="1"/>
</dbReference>
<name>A0A1R2CZR1_9CILI</name>
<proteinExistence type="predicted"/>
<gene>
    <name evidence="2" type="ORF">SteCoe_2268</name>
</gene>
<dbReference type="Proteomes" id="UP000187209">
    <property type="component" value="Unassembled WGS sequence"/>
</dbReference>
<accession>A0A1R2CZR1</accession>
<organism evidence="2 3">
    <name type="scientific">Stentor coeruleus</name>
    <dbReference type="NCBI Taxonomy" id="5963"/>
    <lineage>
        <taxon>Eukaryota</taxon>
        <taxon>Sar</taxon>
        <taxon>Alveolata</taxon>
        <taxon>Ciliophora</taxon>
        <taxon>Postciliodesmatophora</taxon>
        <taxon>Heterotrichea</taxon>
        <taxon>Heterotrichida</taxon>
        <taxon>Stentoridae</taxon>
        <taxon>Stentor</taxon>
    </lineage>
</organism>
<feature type="coiled-coil region" evidence="1">
    <location>
        <begin position="16"/>
        <end position="67"/>
    </location>
</feature>
<reference evidence="2 3" key="1">
    <citation type="submission" date="2016-11" db="EMBL/GenBank/DDBJ databases">
        <title>The macronuclear genome of Stentor coeruleus: a giant cell with tiny introns.</title>
        <authorList>
            <person name="Slabodnick M."/>
            <person name="Ruby J.G."/>
            <person name="Reiff S.B."/>
            <person name="Swart E.C."/>
            <person name="Gosai S."/>
            <person name="Prabakaran S."/>
            <person name="Witkowska E."/>
            <person name="Larue G.E."/>
            <person name="Fisher S."/>
            <person name="Freeman R.M."/>
            <person name="Gunawardena J."/>
            <person name="Chu W."/>
            <person name="Stover N.A."/>
            <person name="Gregory B.D."/>
            <person name="Nowacki M."/>
            <person name="Derisi J."/>
            <person name="Roy S.W."/>
            <person name="Marshall W.F."/>
            <person name="Sood P."/>
        </authorList>
    </citation>
    <scope>NUCLEOTIDE SEQUENCE [LARGE SCALE GENOMIC DNA]</scope>
    <source>
        <strain evidence="2">WM001</strain>
    </source>
</reference>
<keyword evidence="3" id="KW-1185">Reference proteome</keyword>
<dbReference type="CDD" id="cd23767">
    <property type="entry name" value="IQCD"/>
    <property type="match status" value="1"/>
</dbReference>
<evidence type="ECO:0000313" key="2">
    <source>
        <dbReference type="EMBL" id="OMJ94498.1"/>
    </source>
</evidence>
<sequence length="513" mass="60009">MNVSPIEKSLSSSLKTNNLEEKLKAQKEKVKREEKYKQKAQAKAKTSRFYTDKINNYKLEIQDLSQKVNARLAYYKYAEKCAIIIQKVYRGHLTRHLYAKEVLHIKGFTTNKIIEEAKVSGDNNLFYTGKKTIWAANVINRFMKRMIFLLKIRRLEQVFVHLKALKEAEACIYLRVYIRAFNANMMIKHEKFLRYRFIRLQEIRQNLAILSIKNYYQSSHINFRILRKRIILFKRRLKKNSSQQSKFFECASTRDRMTSQSELVSTSSNENFKAPVENLGNIIECASITSTEFLQMEKDRKDKITGGLLAYSVPKAKEPLPLLPFLYQKDMQEAISPNSYCNATFTVVNRMNQVSPRRFTPKRLRKALPVIDKKPPVKTLPKKLIWTREEQPNFSLPTASSAWGKKSEEDIPEAKPVVKKREHRYNTTLFNSTITAMLKLKDPNYRARSHFRSEMVEDIILCSYEKTRAVTRVKERPQASSSLDESLNLYFQSPCVYSETLASTVSTRMTKYK</sequence>